<dbReference type="Pfam" id="PF06041">
    <property type="entry name" value="DUF924"/>
    <property type="match status" value="1"/>
</dbReference>
<comment type="caution">
    <text evidence="1">The sequence shown here is derived from an EMBL/GenBank/DDBJ whole genome shotgun (WGS) entry which is preliminary data.</text>
</comment>
<dbReference type="InterPro" id="IPR011990">
    <property type="entry name" value="TPR-like_helical_dom_sf"/>
</dbReference>
<organism evidence="1 2">
    <name type="scientific">Hydrogenophaga palleronii</name>
    <dbReference type="NCBI Taxonomy" id="65655"/>
    <lineage>
        <taxon>Bacteria</taxon>
        <taxon>Pseudomonadati</taxon>
        <taxon>Pseudomonadota</taxon>
        <taxon>Betaproteobacteria</taxon>
        <taxon>Burkholderiales</taxon>
        <taxon>Comamonadaceae</taxon>
        <taxon>Hydrogenophaga</taxon>
    </lineage>
</organism>
<dbReference type="RefSeq" id="WP_310319103.1">
    <property type="nucleotide sequence ID" value="NZ_JAVDWU010000007.1"/>
</dbReference>
<name>A0ABU1WQG7_9BURK</name>
<dbReference type="Gene3D" id="1.25.40.10">
    <property type="entry name" value="Tetratricopeptide repeat domain"/>
    <property type="match status" value="1"/>
</dbReference>
<protein>
    <submittedName>
        <fullName evidence="1">Uncharacterized protein (DUF924 family)</fullName>
    </submittedName>
</protein>
<dbReference type="EMBL" id="JAVDWU010000007">
    <property type="protein sequence ID" value="MDR7151542.1"/>
    <property type="molecule type" value="Genomic_DNA"/>
</dbReference>
<sequence length="209" mass="23217">MTSNPAPASENPSDAVLSFWLGDALKSDWPAQSRNDLWFGGGAAQDQLITQQFGHLVEEALAGGLTEWETALDTRLALIIVLDQFTRNVHRGKAQAFDGDARAQQLVLRTLAQDEDKTLPRVARVFLYMPLMHAEHLALQEACVAHFTELAENAPRDLRETLNGNLKFAQAHRDIVAAYGRFPYRNAAMGRETTAEEAEFLKNGPRFGQ</sequence>
<dbReference type="Gene3D" id="1.20.58.320">
    <property type="entry name" value="TPR-like"/>
    <property type="match status" value="1"/>
</dbReference>
<gene>
    <name evidence="1" type="ORF">J2W49_003518</name>
</gene>
<evidence type="ECO:0000313" key="2">
    <source>
        <dbReference type="Proteomes" id="UP001265700"/>
    </source>
</evidence>
<dbReference type="InterPro" id="IPR010323">
    <property type="entry name" value="DUF924"/>
</dbReference>
<reference evidence="1 2" key="1">
    <citation type="submission" date="2023-07" db="EMBL/GenBank/DDBJ databases">
        <title>Sorghum-associated microbial communities from plants grown in Nebraska, USA.</title>
        <authorList>
            <person name="Schachtman D."/>
        </authorList>
    </citation>
    <scope>NUCLEOTIDE SEQUENCE [LARGE SCALE GENOMIC DNA]</scope>
    <source>
        <strain evidence="1 2">4249</strain>
    </source>
</reference>
<proteinExistence type="predicted"/>
<evidence type="ECO:0000313" key="1">
    <source>
        <dbReference type="EMBL" id="MDR7151542.1"/>
    </source>
</evidence>
<dbReference type="Proteomes" id="UP001265700">
    <property type="component" value="Unassembled WGS sequence"/>
</dbReference>
<dbReference type="SUPFAM" id="SSF48452">
    <property type="entry name" value="TPR-like"/>
    <property type="match status" value="1"/>
</dbReference>
<keyword evidence="2" id="KW-1185">Reference proteome</keyword>
<accession>A0ABU1WQG7</accession>